<name>A0A5C3EZL8_9BASI</name>
<gene>
    <name evidence="1" type="ORF">PSFLO_02080</name>
</gene>
<proteinExistence type="predicted"/>
<evidence type="ECO:0000313" key="2">
    <source>
        <dbReference type="Proteomes" id="UP000323386"/>
    </source>
</evidence>
<dbReference type="Proteomes" id="UP000323386">
    <property type="component" value="Unassembled WGS sequence"/>
</dbReference>
<keyword evidence="2" id="KW-1185">Reference proteome</keyword>
<dbReference type="EMBL" id="OOIP01000004">
    <property type="protein sequence ID" value="SPO36609.1"/>
    <property type="molecule type" value="Genomic_DNA"/>
</dbReference>
<dbReference type="AlphaFoldDB" id="A0A5C3EZL8"/>
<accession>A0A5C3EZL8</accession>
<organism evidence="1 2">
    <name type="scientific">Pseudozyma flocculosa</name>
    <dbReference type="NCBI Taxonomy" id="84751"/>
    <lineage>
        <taxon>Eukaryota</taxon>
        <taxon>Fungi</taxon>
        <taxon>Dikarya</taxon>
        <taxon>Basidiomycota</taxon>
        <taxon>Ustilaginomycotina</taxon>
        <taxon>Ustilaginomycetes</taxon>
        <taxon>Ustilaginales</taxon>
        <taxon>Ustilaginaceae</taxon>
        <taxon>Pseudozyma</taxon>
    </lineage>
</organism>
<sequence>MPIKFLEEEQNRINWARLVGFVLGDGGVVEPTNQQRYLEVSQVKPEDLTYIRNLINRLNVALPLLRLRLETQEAAREQRWTSWKADVVDFFWPLVFRPRSYDPLDDQHVREYDASHYHKIADTPDNIVNAVPRADGFCPGDWGYLRCWLG</sequence>
<evidence type="ECO:0000313" key="1">
    <source>
        <dbReference type="EMBL" id="SPO36609.1"/>
    </source>
</evidence>
<reference evidence="1 2" key="1">
    <citation type="submission" date="2018-03" db="EMBL/GenBank/DDBJ databases">
        <authorList>
            <person name="Guldener U."/>
        </authorList>
    </citation>
    <scope>NUCLEOTIDE SEQUENCE [LARGE SCALE GENOMIC DNA]</scope>
    <source>
        <strain evidence="1 2">DAOM196992</strain>
    </source>
</reference>
<protein>
    <submittedName>
        <fullName evidence="1">Uncharacterized protein</fullName>
    </submittedName>
</protein>